<protein>
    <recommendedName>
        <fullName evidence="1">GAF domain-containing protein</fullName>
    </recommendedName>
</protein>
<dbReference type="Gene3D" id="3.30.450.40">
    <property type="match status" value="1"/>
</dbReference>
<name>X1L9P5_9ZZZZ</name>
<dbReference type="InterPro" id="IPR029016">
    <property type="entry name" value="GAF-like_dom_sf"/>
</dbReference>
<dbReference type="Pfam" id="PF13185">
    <property type="entry name" value="GAF_2"/>
    <property type="match status" value="1"/>
</dbReference>
<evidence type="ECO:0000259" key="1">
    <source>
        <dbReference type="SMART" id="SM00065"/>
    </source>
</evidence>
<dbReference type="InterPro" id="IPR003018">
    <property type="entry name" value="GAF"/>
</dbReference>
<dbReference type="SMART" id="SM00065">
    <property type="entry name" value="GAF"/>
    <property type="match status" value="1"/>
</dbReference>
<dbReference type="EMBL" id="BARV01000988">
    <property type="protein sequence ID" value="GAH90873.1"/>
    <property type="molecule type" value="Genomic_DNA"/>
</dbReference>
<reference evidence="2" key="1">
    <citation type="journal article" date="2014" name="Front. Microbiol.">
        <title>High frequency of phylogenetically diverse reductive dehalogenase-homologous genes in deep subseafloor sedimentary metagenomes.</title>
        <authorList>
            <person name="Kawai M."/>
            <person name="Futagami T."/>
            <person name="Toyoda A."/>
            <person name="Takaki Y."/>
            <person name="Nishi S."/>
            <person name="Hori S."/>
            <person name="Arai W."/>
            <person name="Tsubouchi T."/>
            <person name="Morono Y."/>
            <person name="Uchiyama I."/>
            <person name="Ito T."/>
            <person name="Fujiyama A."/>
            <person name="Inagaki F."/>
            <person name="Takami H."/>
        </authorList>
    </citation>
    <scope>NUCLEOTIDE SEQUENCE</scope>
    <source>
        <strain evidence="2">Expedition CK06-06</strain>
    </source>
</reference>
<sequence>MVNFMQDNSKKIKNTPIEEEYIYALSQIGQIATSRLNLSERLSQIVKLTKELLKVDACSIFLYNDQTKKLVLEATDGLDPGSIKKVKLDIGEGITGICAEKREPLMVPDAKRHPKYKYFPETKEEIFTSHLSMPLISYDLLIGVININTTELHHFSETEISILQTISSYISGAIRNAQVYHRAIHRVGELTTIEKISTALSSTMELQELLDLNLHH</sequence>
<gene>
    <name evidence="2" type="ORF">S06H3_03130</name>
</gene>
<feature type="domain" description="GAF" evidence="1">
    <location>
        <begin position="37"/>
        <end position="184"/>
    </location>
</feature>
<organism evidence="2">
    <name type="scientific">marine sediment metagenome</name>
    <dbReference type="NCBI Taxonomy" id="412755"/>
    <lineage>
        <taxon>unclassified sequences</taxon>
        <taxon>metagenomes</taxon>
        <taxon>ecological metagenomes</taxon>
    </lineage>
</organism>
<dbReference type="AlphaFoldDB" id="X1L9P5"/>
<accession>X1L9P5</accession>
<proteinExistence type="predicted"/>
<dbReference type="SUPFAM" id="SSF55781">
    <property type="entry name" value="GAF domain-like"/>
    <property type="match status" value="1"/>
</dbReference>
<comment type="caution">
    <text evidence="2">The sequence shown here is derived from an EMBL/GenBank/DDBJ whole genome shotgun (WGS) entry which is preliminary data.</text>
</comment>
<evidence type="ECO:0000313" key="2">
    <source>
        <dbReference type="EMBL" id="GAH90873.1"/>
    </source>
</evidence>